<evidence type="ECO:0000256" key="1">
    <source>
        <dbReference type="PROSITE-ProRule" id="PRU00464"/>
    </source>
</evidence>
<reference evidence="3 4" key="1">
    <citation type="journal article" date="2019" name="Int. J. Syst. Evol. Microbiol.">
        <title>The Global Catalogue of Microorganisms (GCM) 10K type strain sequencing project: providing services to taxonomists for standard genome sequencing and annotation.</title>
        <authorList>
            <consortium name="The Broad Institute Genomics Platform"/>
            <consortium name="The Broad Institute Genome Sequencing Center for Infectious Disease"/>
            <person name="Wu L."/>
            <person name="Ma J."/>
        </authorList>
    </citation>
    <scope>NUCLEOTIDE SEQUENCE [LARGE SCALE GENOMIC DNA]</scope>
    <source>
        <strain evidence="3 4">JCM 11896</strain>
    </source>
</reference>
<feature type="domain" description="HIT" evidence="2">
    <location>
        <begin position="1"/>
        <end position="87"/>
    </location>
</feature>
<gene>
    <name evidence="3" type="ORF">GCM10009613_17990</name>
</gene>
<dbReference type="PROSITE" id="PS51084">
    <property type="entry name" value="HIT_2"/>
    <property type="match status" value="1"/>
</dbReference>
<feature type="short sequence motif" description="Histidine triad motif" evidence="1">
    <location>
        <begin position="71"/>
        <end position="75"/>
    </location>
</feature>
<evidence type="ECO:0000313" key="4">
    <source>
        <dbReference type="Proteomes" id="UP001501414"/>
    </source>
</evidence>
<dbReference type="Proteomes" id="UP001501414">
    <property type="component" value="Unassembled WGS sequence"/>
</dbReference>
<proteinExistence type="predicted"/>
<dbReference type="PANTHER" id="PTHR46648:SF1">
    <property type="entry name" value="ADENOSINE 5'-MONOPHOSPHORAMIDASE HNT1"/>
    <property type="match status" value="1"/>
</dbReference>
<organism evidence="3 4">
    <name type="scientific">Pseudonocardia kongjuensis</name>
    <dbReference type="NCBI Taxonomy" id="102227"/>
    <lineage>
        <taxon>Bacteria</taxon>
        <taxon>Bacillati</taxon>
        <taxon>Actinomycetota</taxon>
        <taxon>Actinomycetes</taxon>
        <taxon>Pseudonocardiales</taxon>
        <taxon>Pseudonocardiaceae</taxon>
        <taxon>Pseudonocardia</taxon>
    </lineage>
</organism>
<dbReference type="PANTHER" id="PTHR46648">
    <property type="entry name" value="HIT FAMILY PROTEIN 1"/>
    <property type="match status" value="1"/>
</dbReference>
<evidence type="ECO:0000259" key="2">
    <source>
        <dbReference type="PROSITE" id="PS51084"/>
    </source>
</evidence>
<dbReference type="Pfam" id="PF01230">
    <property type="entry name" value="HIT"/>
    <property type="match status" value="1"/>
</dbReference>
<name>A0ABN1XN73_9PSEU</name>
<dbReference type="Gene3D" id="3.30.428.10">
    <property type="entry name" value="HIT-like"/>
    <property type="match status" value="1"/>
</dbReference>
<dbReference type="InterPro" id="IPR011146">
    <property type="entry name" value="HIT-like"/>
</dbReference>
<dbReference type="InterPro" id="IPR036265">
    <property type="entry name" value="HIT-like_sf"/>
</dbReference>
<dbReference type="SUPFAM" id="SSF54197">
    <property type="entry name" value="HIT-like"/>
    <property type="match status" value="1"/>
</dbReference>
<dbReference type="EMBL" id="BAAAJK010000006">
    <property type="protein sequence ID" value="GAA1385494.1"/>
    <property type="molecule type" value="Genomic_DNA"/>
</dbReference>
<evidence type="ECO:0000313" key="3">
    <source>
        <dbReference type="EMBL" id="GAA1385494.1"/>
    </source>
</evidence>
<dbReference type="InterPro" id="IPR001310">
    <property type="entry name" value="Histidine_triad_HIT"/>
</dbReference>
<comment type="caution">
    <text evidence="3">The sequence shown here is derived from an EMBL/GenBank/DDBJ whole genome shotgun (WGS) entry which is preliminary data.</text>
</comment>
<protein>
    <recommendedName>
        <fullName evidence="2">HIT domain-containing protein</fullName>
    </recommendedName>
</protein>
<accession>A0ABN1XN73</accession>
<sequence>MLVTREQRGVGHVLVVPVAHRPTLLDLTVTEAPLVMTAVIEVADAIAHAYAPTGIAVWQNNGVSANQMVPHVHFHVAGTLPEGGTDFGDVPELPISDTDVIAEILRPLLSIGRHR</sequence>
<keyword evidence="4" id="KW-1185">Reference proteome</keyword>